<evidence type="ECO:0000256" key="1">
    <source>
        <dbReference type="ARBA" id="ARBA00001917"/>
    </source>
</evidence>
<accession>A0AAD4HDA9</accession>
<comment type="similarity">
    <text evidence="4">Belongs to the flavoredoxin family.</text>
</comment>
<proteinExistence type="inferred from homology"/>
<comment type="cofactor">
    <cofactor evidence="1">
        <name>FMN</name>
        <dbReference type="ChEBI" id="CHEBI:58210"/>
    </cofactor>
</comment>
<evidence type="ECO:0000256" key="3">
    <source>
        <dbReference type="ARBA" id="ARBA00022643"/>
    </source>
</evidence>
<evidence type="ECO:0000313" key="6">
    <source>
        <dbReference type="EMBL" id="KAG1887426.1"/>
    </source>
</evidence>
<dbReference type="AlphaFoldDB" id="A0AAD4HDA9"/>
<comment type="caution">
    <text evidence="6">The sequence shown here is derived from an EMBL/GenBank/DDBJ whole genome shotgun (WGS) entry which is preliminary data.</text>
</comment>
<dbReference type="Gene3D" id="2.30.110.10">
    <property type="entry name" value="Electron Transport, Fmn-binding Protein, Chain A"/>
    <property type="match status" value="1"/>
</dbReference>
<dbReference type="InterPro" id="IPR002563">
    <property type="entry name" value="Flavin_Rdtase-like_dom"/>
</dbReference>
<gene>
    <name evidence="6" type="ORF">F5891DRAFT_967225</name>
</gene>
<dbReference type="Proteomes" id="UP001195769">
    <property type="component" value="Unassembled WGS sequence"/>
</dbReference>
<dbReference type="PANTHER" id="PTHR33798:SF5">
    <property type="entry name" value="FLAVIN REDUCTASE LIKE DOMAIN-CONTAINING PROTEIN"/>
    <property type="match status" value="1"/>
</dbReference>
<reference evidence="6" key="1">
    <citation type="journal article" date="2020" name="New Phytol.">
        <title>Comparative genomics reveals dynamic genome evolution in host specialist ectomycorrhizal fungi.</title>
        <authorList>
            <person name="Lofgren L.A."/>
            <person name="Nguyen N.H."/>
            <person name="Vilgalys R."/>
            <person name="Ruytinx J."/>
            <person name="Liao H.L."/>
            <person name="Branco S."/>
            <person name="Kuo A."/>
            <person name="LaButti K."/>
            <person name="Lipzen A."/>
            <person name="Andreopoulos W."/>
            <person name="Pangilinan J."/>
            <person name="Riley R."/>
            <person name="Hundley H."/>
            <person name="Na H."/>
            <person name="Barry K."/>
            <person name="Grigoriev I.V."/>
            <person name="Stajich J.E."/>
            <person name="Kennedy P.G."/>
        </authorList>
    </citation>
    <scope>NUCLEOTIDE SEQUENCE</scope>
    <source>
        <strain evidence="6">FC203</strain>
    </source>
</reference>
<name>A0AAD4HDA9_9AGAM</name>
<evidence type="ECO:0000256" key="4">
    <source>
        <dbReference type="ARBA" id="ARBA00038054"/>
    </source>
</evidence>
<dbReference type="InterPro" id="IPR012349">
    <property type="entry name" value="Split_barrel_FMN-bd"/>
</dbReference>
<feature type="domain" description="Flavin reductase like" evidence="5">
    <location>
        <begin position="28"/>
        <end position="131"/>
    </location>
</feature>
<keyword evidence="7" id="KW-1185">Reference proteome</keyword>
<evidence type="ECO:0000313" key="7">
    <source>
        <dbReference type="Proteomes" id="UP001195769"/>
    </source>
</evidence>
<protein>
    <recommendedName>
        <fullName evidence="5">Flavin reductase like domain-containing protein</fullName>
    </recommendedName>
</protein>
<dbReference type="EMBL" id="JABBWK010000213">
    <property type="protein sequence ID" value="KAG1887426.1"/>
    <property type="molecule type" value="Genomic_DNA"/>
</dbReference>
<sequence>MARESTPLLPEKTGLQANLQAGKSTARQKWADTTANLKDGQGFAVNIISEAFVENANSTAVDAPPEFDEWALSGLTKEKCVQIRAKRVKESAFSMECELYESIDITHPVTGEHNITLILAHVKYFHVRKDMLTSRGAVDLTKFKPVARVGDISYARAGDTYRIPVPSWAMEGKIQEALKTHSRITIK</sequence>
<dbReference type="PANTHER" id="PTHR33798">
    <property type="entry name" value="FLAVOPROTEIN OXYGENASE"/>
    <property type="match status" value="1"/>
</dbReference>
<dbReference type="GeneID" id="64670558"/>
<organism evidence="6 7">
    <name type="scientific">Suillus fuscotomentosus</name>
    <dbReference type="NCBI Taxonomy" id="1912939"/>
    <lineage>
        <taxon>Eukaryota</taxon>
        <taxon>Fungi</taxon>
        <taxon>Dikarya</taxon>
        <taxon>Basidiomycota</taxon>
        <taxon>Agaricomycotina</taxon>
        <taxon>Agaricomycetes</taxon>
        <taxon>Agaricomycetidae</taxon>
        <taxon>Boletales</taxon>
        <taxon>Suillineae</taxon>
        <taxon>Suillaceae</taxon>
        <taxon>Suillus</taxon>
    </lineage>
</organism>
<dbReference type="SUPFAM" id="SSF50475">
    <property type="entry name" value="FMN-binding split barrel"/>
    <property type="match status" value="1"/>
</dbReference>
<evidence type="ECO:0000259" key="5">
    <source>
        <dbReference type="Pfam" id="PF01613"/>
    </source>
</evidence>
<dbReference type="GO" id="GO:0010181">
    <property type="term" value="F:FMN binding"/>
    <property type="evidence" value="ECO:0007669"/>
    <property type="project" value="InterPro"/>
</dbReference>
<dbReference type="Pfam" id="PF01613">
    <property type="entry name" value="Flavin_Reduct"/>
    <property type="match status" value="1"/>
</dbReference>
<evidence type="ECO:0000256" key="2">
    <source>
        <dbReference type="ARBA" id="ARBA00022630"/>
    </source>
</evidence>
<keyword evidence="3" id="KW-0288">FMN</keyword>
<dbReference type="RefSeq" id="XP_041216830.1">
    <property type="nucleotide sequence ID" value="XM_041376260.1"/>
</dbReference>
<keyword evidence="2" id="KW-0285">Flavoprotein</keyword>